<feature type="active site" description="Proton acceptor" evidence="5">
    <location>
        <position position="144"/>
    </location>
</feature>
<evidence type="ECO:0000259" key="6">
    <source>
        <dbReference type="Pfam" id="PF07687"/>
    </source>
</evidence>
<dbReference type="InterPro" id="IPR017150">
    <property type="entry name" value="Pept_M20_glutamate_carboxypep"/>
</dbReference>
<evidence type="ECO:0000256" key="1">
    <source>
        <dbReference type="ARBA" id="ARBA00001947"/>
    </source>
</evidence>
<evidence type="ECO:0000313" key="10">
    <source>
        <dbReference type="Proteomes" id="UP000809440"/>
    </source>
</evidence>
<dbReference type="PIRSF" id="PIRSF037238">
    <property type="entry name" value="Carboxypeptidase_G2"/>
    <property type="match status" value="1"/>
</dbReference>
<dbReference type="EMBL" id="JAFBXF010000023">
    <property type="protein sequence ID" value="MBM2419668.1"/>
    <property type="molecule type" value="Genomic_DNA"/>
</dbReference>
<dbReference type="Proteomes" id="UP000755667">
    <property type="component" value="Unassembled WGS sequence"/>
</dbReference>
<evidence type="ECO:0000313" key="7">
    <source>
        <dbReference type="EMBL" id="MBM2414997.1"/>
    </source>
</evidence>
<dbReference type="AlphaFoldDB" id="A0A9Q2PFU3"/>
<dbReference type="InterPro" id="IPR001261">
    <property type="entry name" value="ArgE/DapE_CS"/>
</dbReference>
<dbReference type="PROSITE" id="PS00758">
    <property type="entry name" value="ARGE_DAPE_CPG2_1"/>
    <property type="match status" value="1"/>
</dbReference>
<evidence type="ECO:0000256" key="3">
    <source>
        <dbReference type="ARBA" id="ARBA00022801"/>
    </source>
</evidence>
<dbReference type="Gene3D" id="3.30.70.360">
    <property type="match status" value="1"/>
</dbReference>
<evidence type="ECO:0000256" key="2">
    <source>
        <dbReference type="ARBA" id="ARBA00022723"/>
    </source>
</evidence>
<dbReference type="SUPFAM" id="SSF55031">
    <property type="entry name" value="Bacterial exopeptidase dimerisation domain"/>
    <property type="match status" value="1"/>
</dbReference>
<dbReference type="Gene3D" id="3.40.630.10">
    <property type="entry name" value="Zn peptidases"/>
    <property type="match status" value="1"/>
</dbReference>
<sequence length="375" mass="39911">MTDNLAPETADLLAGIRSWVEIESHTPDIAGVNAMADKISTDYAKCGAEVTRVPGAGYGDHLVVRAPWGAGSNAPGILIISHMDTVHPKGTLETFPFRTEGDLAFGPGIYDMKGGAYCAMRAVSDLANESGAPLSVTHLFVADEEIGSPTSKDLIVDLGKAAKYVLVTEPAREGGKIVVARKGAVRYEVTTHGEASHAGSRHADGRSAIKEMAHVVLKFEELTDYERGTTCNVGLIKGGTGTNVVPAKCWIKVDIRISDMEALDEVEAFVAAIKPENPDVRIEITGGLDRPPYERDPGIDALFAQAKEIAADIGWELEGLKTGGGSDGNFTAQHTPTLDGLGVDGKGGHTNYEQLKISSLQPRRLLMRGLLERLT</sequence>
<dbReference type="InterPro" id="IPR002933">
    <property type="entry name" value="Peptidase_M20"/>
</dbReference>
<dbReference type="GO" id="GO:0016787">
    <property type="term" value="F:hydrolase activity"/>
    <property type="evidence" value="ECO:0007669"/>
    <property type="project" value="UniProtKB-KW"/>
</dbReference>
<evidence type="ECO:0000313" key="9">
    <source>
        <dbReference type="Proteomes" id="UP000755667"/>
    </source>
</evidence>
<dbReference type="Pfam" id="PF07687">
    <property type="entry name" value="M20_dimer"/>
    <property type="match status" value="1"/>
</dbReference>
<evidence type="ECO:0000256" key="4">
    <source>
        <dbReference type="ARBA" id="ARBA00022833"/>
    </source>
</evidence>
<dbReference type="Pfam" id="PF01546">
    <property type="entry name" value="Peptidase_M20"/>
    <property type="match status" value="1"/>
</dbReference>
<keyword evidence="10" id="KW-1185">Reference proteome</keyword>
<keyword evidence="4" id="KW-0862">Zinc</keyword>
<comment type="caution">
    <text evidence="7">The sequence shown here is derived from an EMBL/GenBank/DDBJ whole genome shotgun (WGS) entry which is preliminary data.</text>
</comment>
<dbReference type="PANTHER" id="PTHR43808:SF9">
    <property type="entry name" value="BLL0789 PROTEIN"/>
    <property type="match status" value="1"/>
</dbReference>
<dbReference type="EMBL" id="JAFBXE010000023">
    <property type="protein sequence ID" value="MBM2414997.1"/>
    <property type="molecule type" value="Genomic_DNA"/>
</dbReference>
<organism evidence="7 9">
    <name type="scientific">Marivita cryptomonadis</name>
    <dbReference type="NCBI Taxonomy" id="505252"/>
    <lineage>
        <taxon>Bacteria</taxon>
        <taxon>Pseudomonadati</taxon>
        <taxon>Pseudomonadota</taxon>
        <taxon>Alphaproteobacteria</taxon>
        <taxon>Rhodobacterales</taxon>
        <taxon>Roseobacteraceae</taxon>
        <taxon>Marivita</taxon>
    </lineage>
</organism>
<dbReference type="SUPFAM" id="SSF53187">
    <property type="entry name" value="Zn-dependent exopeptidases"/>
    <property type="match status" value="1"/>
</dbReference>
<feature type="domain" description="Peptidase M20 dimerisation" evidence="6">
    <location>
        <begin position="179"/>
        <end position="272"/>
    </location>
</feature>
<proteinExistence type="predicted"/>
<keyword evidence="2" id="KW-0479">Metal-binding</keyword>
<feature type="active site" evidence="5">
    <location>
        <position position="84"/>
    </location>
</feature>
<dbReference type="InterPro" id="IPR050072">
    <property type="entry name" value="Peptidase_M20A"/>
</dbReference>
<dbReference type="CDD" id="cd03885">
    <property type="entry name" value="M20_CPDG2"/>
    <property type="match status" value="1"/>
</dbReference>
<dbReference type="PANTHER" id="PTHR43808">
    <property type="entry name" value="ACETYLORNITHINE DEACETYLASE"/>
    <property type="match status" value="1"/>
</dbReference>
<protein>
    <submittedName>
        <fullName evidence="7">M20 family metallopeptidase</fullName>
    </submittedName>
</protein>
<accession>A0A9Q2PFU3</accession>
<dbReference type="Proteomes" id="UP000809440">
    <property type="component" value="Unassembled WGS sequence"/>
</dbReference>
<reference evidence="7 10" key="1">
    <citation type="submission" date="2021-01" db="EMBL/GenBank/DDBJ databases">
        <title>Diatom-associated Roseobacters Show Island Model of Population Structure.</title>
        <authorList>
            <person name="Qu L."/>
            <person name="Feng X."/>
            <person name="Chen Y."/>
            <person name="Li L."/>
            <person name="Wang X."/>
            <person name="Hu Z."/>
            <person name="Wang H."/>
            <person name="Luo H."/>
        </authorList>
    </citation>
    <scope>NUCLEOTIDE SEQUENCE</scope>
    <source>
        <strain evidence="8 10">CC28-63</strain>
        <strain evidence="7">CC28-69</strain>
    </source>
</reference>
<evidence type="ECO:0000256" key="5">
    <source>
        <dbReference type="PIRSR" id="PIRSR037238-1"/>
    </source>
</evidence>
<dbReference type="InterPro" id="IPR036264">
    <property type="entry name" value="Bact_exopeptidase_dim_dom"/>
</dbReference>
<name>A0A9Q2PFU3_9RHOB</name>
<keyword evidence="3" id="KW-0378">Hydrolase</keyword>
<dbReference type="InterPro" id="IPR011650">
    <property type="entry name" value="Peptidase_M20_dimer"/>
</dbReference>
<dbReference type="RefSeq" id="WP_138487681.1">
    <property type="nucleotide sequence ID" value="NZ_JAFBWU010000023.1"/>
</dbReference>
<dbReference type="GO" id="GO:0046872">
    <property type="term" value="F:metal ion binding"/>
    <property type="evidence" value="ECO:0007669"/>
    <property type="project" value="UniProtKB-KW"/>
</dbReference>
<comment type="cofactor">
    <cofactor evidence="1">
        <name>Zn(2+)</name>
        <dbReference type="ChEBI" id="CHEBI:29105"/>
    </cofactor>
</comment>
<evidence type="ECO:0000313" key="8">
    <source>
        <dbReference type="EMBL" id="MBM2419668.1"/>
    </source>
</evidence>
<gene>
    <name evidence="7" type="ORF">JQX41_22050</name>
    <name evidence="8" type="ORF">JQX48_22070</name>
</gene>